<dbReference type="AlphaFoldDB" id="A0A6I1MR46"/>
<keyword evidence="2" id="KW-1185">Reference proteome</keyword>
<evidence type="ECO:0000313" key="1">
    <source>
        <dbReference type="EMBL" id="MPQ42769.1"/>
    </source>
</evidence>
<dbReference type="Proteomes" id="UP000430345">
    <property type="component" value="Unassembled WGS sequence"/>
</dbReference>
<gene>
    <name evidence="1" type="ORF">GBZ86_03245</name>
</gene>
<dbReference type="EMBL" id="WHJC01000020">
    <property type="protein sequence ID" value="MPQ42769.1"/>
    <property type="molecule type" value="Genomic_DNA"/>
</dbReference>
<protein>
    <submittedName>
        <fullName evidence="1">Uncharacterized protein</fullName>
    </submittedName>
</protein>
<proteinExistence type="predicted"/>
<name>A0A6I1MR46_9CLOT</name>
<organism evidence="1 2">
    <name type="scientific">Clostridium tarantellae</name>
    <dbReference type="NCBI Taxonomy" id="39493"/>
    <lineage>
        <taxon>Bacteria</taxon>
        <taxon>Bacillati</taxon>
        <taxon>Bacillota</taxon>
        <taxon>Clostridia</taxon>
        <taxon>Eubacteriales</taxon>
        <taxon>Clostridiaceae</taxon>
        <taxon>Clostridium</taxon>
    </lineage>
</organism>
<reference evidence="1 2" key="1">
    <citation type="submission" date="2019-10" db="EMBL/GenBank/DDBJ databases">
        <title>The Genome Sequence of Clostridium tarantellae Isolated from Fish Brain.</title>
        <authorList>
            <person name="Bano L."/>
            <person name="Kiel M."/>
            <person name="Sales G."/>
            <person name="Doxey A.C."/>
            <person name="Mansfield M.J."/>
            <person name="Schiavone M."/>
            <person name="Rossetto O."/>
            <person name="Pirazzini M."/>
            <person name="Dobrindt U."/>
            <person name="Montecucco C."/>
        </authorList>
    </citation>
    <scope>NUCLEOTIDE SEQUENCE [LARGE SCALE GENOMIC DNA]</scope>
    <source>
        <strain evidence="1 2">DSM 3997</strain>
    </source>
</reference>
<evidence type="ECO:0000313" key="2">
    <source>
        <dbReference type="Proteomes" id="UP000430345"/>
    </source>
</evidence>
<comment type="caution">
    <text evidence="1">The sequence shown here is derived from an EMBL/GenBank/DDBJ whole genome shotgun (WGS) entry which is preliminary data.</text>
</comment>
<sequence length="121" mass="14455">MKKAQLYLFLTISLLILLFIQSIKYNYLMNYKISEEIPTIIIENNNKIYNIEDFIILLQNENVSISTLTNEKNKFKAILNFNGNIDELIKYVKYLEEKEFIISSYEIKKDEFFQCTMEVNT</sequence>
<dbReference type="RefSeq" id="WP_152887694.1">
    <property type="nucleotide sequence ID" value="NZ_WHJC01000020.1"/>
</dbReference>
<accession>A0A6I1MR46</accession>